<dbReference type="RefSeq" id="WP_084575353.1">
    <property type="nucleotide sequence ID" value="NZ_CP155572.1"/>
</dbReference>
<evidence type="ECO:0000313" key="3">
    <source>
        <dbReference type="Proteomes" id="UP000192738"/>
    </source>
</evidence>
<evidence type="ECO:0000259" key="1">
    <source>
        <dbReference type="SMART" id="SM00481"/>
    </source>
</evidence>
<dbReference type="EMBL" id="FWXI01000006">
    <property type="protein sequence ID" value="SMC64477.1"/>
    <property type="molecule type" value="Genomic_DNA"/>
</dbReference>
<dbReference type="PANTHER" id="PTHR42924:SF3">
    <property type="entry name" value="POLYMERASE_HISTIDINOL PHOSPHATASE N-TERMINAL DOMAIN-CONTAINING PROTEIN"/>
    <property type="match status" value="1"/>
</dbReference>
<name>A0A1W2AUS0_9FIRM</name>
<dbReference type="STRING" id="112901.SAMN04488500_106142"/>
<gene>
    <name evidence="2" type="ORF">SAMN04488500_106142</name>
</gene>
<dbReference type="InterPro" id="IPR016195">
    <property type="entry name" value="Pol/histidinol_Pase-like"/>
</dbReference>
<proteinExistence type="predicted"/>
<dbReference type="AlphaFoldDB" id="A0A1W2AUS0"/>
<sequence length="273" mass="30167">MIADLHIHTTASDGRLSPLEVFRQAQDAGLSYIAITDHDTVAAHLELRKAGCINNAVSKLSVIPGIEFSTDLPRHEVHILGYFMDIDNCKLRDQLEIILQDRLRRSQTMVEKLNRLGYSIDYKRVLEFAGQAMAIGRPHVAKVLVENGYFKTVSEAFDLILAKNGPAYVPHYKLTPEQAIKLIEQAGGIAVLAHPGLIGDDNVVLNLIKAGMHGLEVYHPEHDQAMTSRYLAIASKYNLKITGGSDFHAIPGRYPEKLGVFTISADLVDTLSM</sequence>
<keyword evidence="3" id="KW-1185">Reference proteome</keyword>
<organism evidence="2 3">
    <name type="scientific">Sporomusa malonica</name>
    <dbReference type="NCBI Taxonomy" id="112901"/>
    <lineage>
        <taxon>Bacteria</taxon>
        <taxon>Bacillati</taxon>
        <taxon>Bacillota</taxon>
        <taxon>Negativicutes</taxon>
        <taxon>Selenomonadales</taxon>
        <taxon>Sporomusaceae</taxon>
        <taxon>Sporomusa</taxon>
    </lineage>
</organism>
<feature type="domain" description="Polymerase/histidinol phosphatase N-terminal" evidence="1">
    <location>
        <begin position="3"/>
        <end position="72"/>
    </location>
</feature>
<evidence type="ECO:0000313" key="2">
    <source>
        <dbReference type="EMBL" id="SMC64477.1"/>
    </source>
</evidence>
<dbReference type="SUPFAM" id="SSF89550">
    <property type="entry name" value="PHP domain-like"/>
    <property type="match status" value="1"/>
</dbReference>
<dbReference type="Gene3D" id="1.10.150.650">
    <property type="match status" value="1"/>
</dbReference>
<protein>
    <recommendedName>
        <fullName evidence="1">Polymerase/histidinol phosphatase N-terminal domain-containing protein</fullName>
    </recommendedName>
</protein>
<reference evidence="2 3" key="1">
    <citation type="submission" date="2017-04" db="EMBL/GenBank/DDBJ databases">
        <authorList>
            <person name="Afonso C.L."/>
            <person name="Miller P.J."/>
            <person name="Scott M.A."/>
            <person name="Spackman E."/>
            <person name="Goraichik I."/>
            <person name="Dimitrov K.M."/>
            <person name="Suarez D.L."/>
            <person name="Swayne D.E."/>
        </authorList>
    </citation>
    <scope>NUCLEOTIDE SEQUENCE [LARGE SCALE GENOMIC DNA]</scope>
    <source>
        <strain evidence="2 3">DSM 5090</strain>
    </source>
</reference>
<dbReference type="Gene3D" id="3.20.20.140">
    <property type="entry name" value="Metal-dependent hydrolases"/>
    <property type="match status" value="1"/>
</dbReference>
<dbReference type="PANTHER" id="PTHR42924">
    <property type="entry name" value="EXONUCLEASE"/>
    <property type="match status" value="1"/>
</dbReference>
<dbReference type="OrthoDB" id="9804333at2"/>
<dbReference type="CDD" id="cd07438">
    <property type="entry name" value="PHP_HisPPase_AMP"/>
    <property type="match status" value="1"/>
</dbReference>
<dbReference type="InterPro" id="IPR004013">
    <property type="entry name" value="PHP_dom"/>
</dbReference>
<accession>A0A1W2AUS0</accession>
<dbReference type="Proteomes" id="UP000192738">
    <property type="component" value="Unassembled WGS sequence"/>
</dbReference>
<dbReference type="GO" id="GO:0004534">
    <property type="term" value="F:5'-3' RNA exonuclease activity"/>
    <property type="evidence" value="ECO:0007669"/>
    <property type="project" value="TreeGrafter"/>
</dbReference>
<dbReference type="SMART" id="SM00481">
    <property type="entry name" value="POLIIIAc"/>
    <property type="match status" value="1"/>
</dbReference>
<dbReference type="InterPro" id="IPR052018">
    <property type="entry name" value="PHP_domain"/>
</dbReference>
<dbReference type="InterPro" id="IPR003141">
    <property type="entry name" value="Pol/His_phosphatase_N"/>
</dbReference>
<dbReference type="GO" id="GO:0035312">
    <property type="term" value="F:5'-3' DNA exonuclease activity"/>
    <property type="evidence" value="ECO:0007669"/>
    <property type="project" value="TreeGrafter"/>
</dbReference>
<dbReference type="Pfam" id="PF02811">
    <property type="entry name" value="PHP"/>
    <property type="match status" value="1"/>
</dbReference>